<feature type="domain" description="PAS" evidence="3">
    <location>
        <begin position="271"/>
        <end position="344"/>
    </location>
</feature>
<evidence type="ECO:0000313" key="5">
    <source>
        <dbReference type="Proteomes" id="UP000660885"/>
    </source>
</evidence>
<dbReference type="EMBL" id="JAETWB010000029">
    <property type="protein sequence ID" value="MBL6081550.1"/>
    <property type="molecule type" value="Genomic_DNA"/>
</dbReference>
<dbReference type="InterPro" id="IPR039420">
    <property type="entry name" value="WalR-like"/>
</dbReference>
<comment type="caution">
    <text evidence="4">The sequence shown here is derived from an EMBL/GenBank/DDBJ whole genome shotgun (WGS) entry which is preliminary data.</text>
</comment>
<reference evidence="4 5" key="1">
    <citation type="submission" date="2021-01" db="EMBL/GenBank/DDBJ databases">
        <title>Belnapia mucosa sp. nov. and Belnapia arida sp. nov., isolated from the Tabernas Desert (Almeria, Spain).</title>
        <authorList>
            <person name="Molina-Menor E."/>
            <person name="Vidal-Verdu A."/>
            <person name="Calonge A."/>
            <person name="Satari L."/>
            <person name="Pereto J."/>
            <person name="Porcar M."/>
        </authorList>
    </citation>
    <scope>NUCLEOTIDE SEQUENCE [LARGE SCALE GENOMIC DNA]</scope>
    <source>
        <strain evidence="4 5">T18</strain>
    </source>
</reference>
<organism evidence="4 5">
    <name type="scientific">Belnapia arida</name>
    <dbReference type="NCBI Taxonomy" id="2804533"/>
    <lineage>
        <taxon>Bacteria</taxon>
        <taxon>Pseudomonadati</taxon>
        <taxon>Pseudomonadota</taxon>
        <taxon>Alphaproteobacteria</taxon>
        <taxon>Acetobacterales</taxon>
        <taxon>Roseomonadaceae</taxon>
        <taxon>Belnapia</taxon>
    </lineage>
</organism>
<name>A0ABS1UBP7_9PROT</name>
<dbReference type="Pfam" id="PF00196">
    <property type="entry name" value="GerE"/>
    <property type="match status" value="1"/>
</dbReference>
<dbReference type="PANTHER" id="PTHR43214">
    <property type="entry name" value="TWO-COMPONENT RESPONSE REGULATOR"/>
    <property type="match status" value="1"/>
</dbReference>
<feature type="domain" description="HTH luxR-type" evidence="2">
    <location>
        <begin position="430"/>
        <end position="495"/>
    </location>
</feature>
<dbReference type="SMART" id="SM00091">
    <property type="entry name" value="PAS"/>
    <property type="match status" value="3"/>
</dbReference>
<dbReference type="SUPFAM" id="SSF55785">
    <property type="entry name" value="PYP-like sensor domain (PAS domain)"/>
    <property type="match status" value="3"/>
</dbReference>
<proteinExistence type="predicted"/>
<feature type="domain" description="PAS" evidence="3">
    <location>
        <begin position="17"/>
        <end position="63"/>
    </location>
</feature>
<dbReference type="InterPro" id="IPR036388">
    <property type="entry name" value="WH-like_DNA-bd_sf"/>
</dbReference>
<dbReference type="InterPro" id="IPR013656">
    <property type="entry name" value="PAS_4"/>
</dbReference>
<dbReference type="InterPro" id="IPR035965">
    <property type="entry name" value="PAS-like_dom_sf"/>
</dbReference>
<feature type="domain" description="PAS" evidence="3">
    <location>
        <begin position="146"/>
        <end position="197"/>
    </location>
</feature>
<dbReference type="CDD" id="cd00130">
    <property type="entry name" value="PAS"/>
    <property type="match status" value="2"/>
</dbReference>
<dbReference type="Gene3D" id="3.30.450.20">
    <property type="entry name" value="PAS domain"/>
    <property type="match status" value="3"/>
</dbReference>
<dbReference type="Pfam" id="PF08448">
    <property type="entry name" value="PAS_4"/>
    <property type="match status" value="1"/>
</dbReference>
<keyword evidence="1" id="KW-0238">DNA-binding</keyword>
<evidence type="ECO:0000313" key="4">
    <source>
        <dbReference type="EMBL" id="MBL6081550.1"/>
    </source>
</evidence>
<accession>A0ABS1UBP7</accession>
<dbReference type="NCBIfam" id="TIGR00229">
    <property type="entry name" value="sensory_box"/>
    <property type="match status" value="2"/>
</dbReference>
<dbReference type="CDD" id="cd06170">
    <property type="entry name" value="LuxR_C_like"/>
    <property type="match status" value="1"/>
</dbReference>
<keyword evidence="5" id="KW-1185">Reference proteome</keyword>
<dbReference type="Proteomes" id="UP000660885">
    <property type="component" value="Unassembled WGS sequence"/>
</dbReference>
<dbReference type="SMART" id="SM00421">
    <property type="entry name" value="HTH_LUXR"/>
    <property type="match status" value="1"/>
</dbReference>
<dbReference type="Pfam" id="PF13426">
    <property type="entry name" value="PAS_9"/>
    <property type="match status" value="2"/>
</dbReference>
<dbReference type="Gene3D" id="1.10.10.10">
    <property type="entry name" value="Winged helix-like DNA-binding domain superfamily/Winged helix DNA-binding domain"/>
    <property type="match status" value="1"/>
</dbReference>
<dbReference type="PROSITE" id="PS50112">
    <property type="entry name" value="PAS"/>
    <property type="match status" value="3"/>
</dbReference>
<dbReference type="RefSeq" id="WP_202834764.1">
    <property type="nucleotide sequence ID" value="NZ_JAETWB010000029.1"/>
</dbReference>
<dbReference type="InterPro" id="IPR016032">
    <property type="entry name" value="Sig_transdc_resp-reg_C-effctor"/>
</dbReference>
<gene>
    <name evidence="4" type="ORF">JMJ56_26525</name>
</gene>
<dbReference type="SUPFAM" id="SSF46894">
    <property type="entry name" value="C-terminal effector domain of the bipartite response regulators"/>
    <property type="match status" value="1"/>
</dbReference>
<evidence type="ECO:0000259" key="2">
    <source>
        <dbReference type="PROSITE" id="PS50043"/>
    </source>
</evidence>
<dbReference type="InterPro" id="IPR000792">
    <property type="entry name" value="Tscrpt_reg_LuxR_C"/>
</dbReference>
<evidence type="ECO:0000256" key="1">
    <source>
        <dbReference type="ARBA" id="ARBA00023125"/>
    </source>
</evidence>
<evidence type="ECO:0000259" key="3">
    <source>
        <dbReference type="PROSITE" id="PS50112"/>
    </source>
</evidence>
<dbReference type="PANTHER" id="PTHR43214:SF38">
    <property type="entry name" value="NITRATE_NITRITE RESPONSE REGULATOR PROTEIN NARL"/>
    <property type="match status" value="1"/>
</dbReference>
<dbReference type="PROSITE" id="PS00622">
    <property type="entry name" value="HTH_LUXR_1"/>
    <property type="match status" value="1"/>
</dbReference>
<protein>
    <submittedName>
        <fullName evidence="4">PAS domain S-box protein</fullName>
    </submittedName>
</protein>
<dbReference type="InterPro" id="IPR000014">
    <property type="entry name" value="PAS"/>
</dbReference>
<dbReference type="PRINTS" id="PR00038">
    <property type="entry name" value="HTHLUXR"/>
</dbReference>
<sequence length="510" mass="57231">MADQGDETLFPARHQADHRQLQQLVTALTEGVILIELDQTIAWANPRSLEMHGIERIEDLGRTVSDYRTRFELRYRNQHRLPEGAYPMERILSGEAFDEVVVQVAPAGSAEPLWTHRIRSLALTDADGRPDCLALILSDETERYDAEERFERTFGANPAPATILRLADLRYVKVNAGFLELTGYTREDVIGRSLYELDVLDGADQRELAVERLREGRTVPQMEASLRLADGSAKLVIVAGQPIDVGDAACMLFTFADLEPRRRAETLLRQSEERFAKAFRLAPVPMAITETEDDGLRFVLVNDAFRQTFGHAEADVLGRGATELHFWEDQSAHQEFERLLAETGTVQAFATRLRPREGEAMDCLVSAETVSIQDRPHALLTFLDITEQRRTEADVVAALEAVMQDTSWFHYTMLQALTRLRQPGRRGTKPGGEIADISGRRREVLGLVCEGLDNNAIARRLGLSLATVRNHVNALYARTDVHSRAALVVWAREQGFTGATLQSGRVKHRK</sequence>
<dbReference type="PROSITE" id="PS50043">
    <property type="entry name" value="HTH_LUXR_2"/>
    <property type="match status" value="1"/>
</dbReference>